<dbReference type="Proteomes" id="UP001236500">
    <property type="component" value="Chromosome"/>
</dbReference>
<evidence type="ECO:0000313" key="2">
    <source>
        <dbReference type="Proteomes" id="UP001236500"/>
    </source>
</evidence>
<sequence length="218" mass="24578">MKKYLLAVLASFSIDSNADTEISSCQQQGKTYAECSQEAEKKIIAGTDSLVVRDNNKLILKPLKAANPEMELVDGELQYTLKAHYPDQKISLISVSGWEYFTAYIYHHEYGAYREAFDEIRFSEDGHFLVAFGDDIEAGFAPNAVAIYELGDWPELMVQFQNMNFGVSDAAFISDTEVKLEIYFFKAGVEGYAKGECKLVSRHGLWQFKDVDCAKDAR</sequence>
<dbReference type="RefSeq" id="WP_280322391.1">
    <property type="nucleotide sequence ID" value="NZ_CP118605.1"/>
</dbReference>
<gene>
    <name evidence="1" type="ORF">PVT68_08935</name>
</gene>
<evidence type="ECO:0000313" key="1">
    <source>
        <dbReference type="EMBL" id="WGL18407.1"/>
    </source>
</evidence>
<keyword evidence="2" id="KW-1185">Reference proteome</keyword>
<dbReference type="EMBL" id="CP118605">
    <property type="protein sequence ID" value="WGL18407.1"/>
    <property type="molecule type" value="Genomic_DNA"/>
</dbReference>
<organism evidence="1 2">
    <name type="scientific">Microbulbifer bruguierae</name>
    <dbReference type="NCBI Taxonomy" id="3029061"/>
    <lineage>
        <taxon>Bacteria</taxon>
        <taxon>Pseudomonadati</taxon>
        <taxon>Pseudomonadota</taxon>
        <taxon>Gammaproteobacteria</taxon>
        <taxon>Cellvibrionales</taxon>
        <taxon>Microbulbiferaceae</taxon>
        <taxon>Microbulbifer</taxon>
    </lineage>
</organism>
<name>A0ABY8NL23_9GAMM</name>
<protein>
    <submittedName>
        <fullName evidence="1">Uncharacterized protein</fullName>
    </submittedName>
</protein>
<accession>A0ABY8NL23</accession>
<reference evidence="1 2" key="1">
    <citation type="submission" date="2023-02" db="EMBL/GenBank/DDBJ databases">
        <title>Description and genomic characterization of Microbulbifer bruguierae sp. nov., isolated from the sediment of mangrove plant Bruguiera sexangula.</title>
        <authorList>
            <person name="Long M."/>
        </authorList>
    </citation>
    <scope>NUCLEOTIDE SEQUENCE [LARGE SCALE GENOMIC DNA]</scope>
    <source>
        <strain evidence="1 2">H12</strain>
    </source>
</reference>
<proteinExistence type="predicted"/>